<evidence type="ECO:0000313" key="2">
    <source>
        <dbReference type="EMBL" id="AFM41191.1"/>
    </source>
</evidence>
<dbReference type="OrthoDB" id="5461404at2"/>
<dbReference type="RefSeq" id="WP_014827194.1">
    <property type="nucleotide sequence ID" value="NC_018068.1"/>
</dbReference>
<organism evidence="2 3">
    <name type="scientific">Desulfosporosinus acidiphilus (strain DSM 22704 / JCM 16185 / SJ4)</name>
    <dbReference type="NCBI Taxonomy" id="646529"/>
    <lineage>
        <taxon>Bacteria</taxon>
        <taxon>Bacillati</taxon>
        <taxon>Bacillota</taxon>
        <taxon>Clostridia</taxon>
        <taxon>Eubacteriales</taxon>
        <taxon>Desulfitobacteriaceae</taxon>
        <taxon>Desulfosporosinus</taxon>
    </lineage>
</organism>
<dbReference type="Proteomes" id="UP000002892">
    <property type="component" value="Chromosome"/>
</dbReference>
<protein>
    <submittedName>
        <fullName evidence="2">Putative membrane protein (DUF2078)</fullName>
    </submittedName>
</protein>
<dbReference type="STRING" id="646529.Desaci_2232"/>
<accession>I4D5W7</accession>
<sequence>MFFIFILICLIAYFSYHHDKHGCLPYQGNNRTQNALDILRERYARGEINSEEFNERKKILEEGVIRK</sequence>
<feature type="domain" description="SHOCT" evidence="1">
    <location>
        <begin position="35"/>
        <end position="60"/>
    </location>
</feature>
<gene>
    <name evidence="2" type="ordered locus">Desaci_2232</name>
</gene>
<dbReference type="EMBL" id="CP003639">
    <property type="protein sequence ID" value="AFM41191.1"/>
    <property type="molecule type" value="Genomic_DNA"/>
</dbReference>
<reference evidence="2 3" key="1">
    <citation type="journal article" date="2012" name="J. Bacteriol.">
        <title>Complete genome sequences of Desulfosporosinus orientis DSM765T, Desulfosporosinus youngiae DSM17734T, Desulfosporosinus meridiei DSM13257T, and Desulfosporosinus acidiphilus DSM22704T.</title>
        <authorList>
            <person name="Pester M."/>
            <person name="Brambilla E."/>
            <person name="Alazard D."/>
            <person name="Rattei T."/>
            <person name="Weinmaier T."/>
            <person name="Han J."/>
            <person name="Lucas S."/>
            <person name="Lapidus A."/>
            <person name="Cheng J.F."/>
            <person name="Goodwin L."/>
            <person name="Pitluck S."/>
            <person name="Peters L."/>
            <person name="Ovchinnikova G."/>
            <person name="Teshima H."/>
            <person name="Detter J.C."/>
            <person name="Han C.S."/>
            <person name="Tapia R."/>
            <person name="Land M.L."/>
            <person name="Hauser L."/>
            <person name="Kyrpides N.C."/>
            <person name="Ivanova N.N."/>
            <person name="Pagani I."/>
            <person name="Huntmann M."/>
            <person name="Wei C.L."/>
            <person name="Davenport K.W."/>
            <person name="Daligault H."/>
            <person name="Chain P.S."/>
            <person name="Chen A."/>
            <person name="Mavromatis K."/>
            <person name="Markowitz V."/>
            <person name="Szeto E."/>
            <person name="Mikhailova N."/>
            <person name="Pati A."/>
            <person name="Wagner M."/>
            <person name="Woyke T."/>
            <person name="Ollivier B."/>
            <person name="Klenk H.P."/>
            <person name="Spring S."/>
            <person name="Loy A."/>
        </authorList>
    </citation>
    <scope>NUCLEOTIDE SEQUENCE [LARGE SCALE GENOMIC DNA]</scope>
    <source>
        <strain evidence="3">DSM 22704 / JCM 16185 / SJ4</strain>
    </source>
</reference>
<dbReference type="HOGENOM" id="CLU_159099_0_3_9"/>
<dbReference type="InterPro" id="IPR018649">
    <property type="entry name" value="SHOCT"/>
</dbReference>
<evidence type="ECO:0000259" key="1">
    <source>
        <dbReference type="Pfam" id="PF09851"/>
    </source>
</evidence>
<name>I4D5W7_DESAJ</name>
<proteinExistence type="predicted"/>
<dbReference type="AlphaFoldDB" id="I4D5W7"/>
<evidence type="ECO:0000313" key="3">
    <source>
        <dbReference type="Proteomes" id="UP000002892"/>
    </source>
</evidence>
<keyword evidence="3" id="KW-1185">Reference proteome</keyword>
<dbReference type="KEGG" id="dai:Desaci_2232"/>
<dbReference type="Pfam" id="PF09851">
    <property type="entry name" value="SHOCT"/>
    <property type="match status" value="1"/>
</dbReference>